<dbReference type="PANTHER" id="PTHR35399">
    <property type="entry name" value="SLR8030 PROTEIN"/>
    <property type="match status" value="1"/>
</dbReference>
<dbReference type="OrthoDB" id="9801383at2"/>
<dbReference type="AlphaFoldDB" id="A0A5R8Y1F3"/>
<gene>
    <name evidence="2" type="ORF">FDK22_04660</name>
</gene>
<evidence type="ECO:0000313" key="2">
    <source>
        <dbReference type="EMBL" id="TLP39167.1"/>
    </source>
</evidence>
<protein>
    <submittedName>
        <fullName evidence="2">DUF839 domain-containing protein</fullName>
    </submittedName>
</protein>
<evidence type="ECO:0000313" key="3">
    <source>
        <dbReference type="Proteomes" id="UP000308901"/>
    </source>
</evidence>
<dbReference type="RefSeq" id="WP_138151751.1">
    <property type="nucleotide sequence ID" value="NZ_VANU01000002.1"/>
</dbReference>
<dbReference type="Pfam" id="PF05787">
    <property type="entry name" value="PhoX"/>
    <property type="match status" value="1"/>
</dbReference>
<feature type="chain" id="PRO_5024275381" evidence="1">
    <location>
        <begin position="30"/>
        <end position="607"/>
    </location>
</feature>
<keyword evidence="1" id="KW-0732">Signal</keyword>
<reference evidence="2 3" key="1">
    <citation type="submission" date="2019-05" db="EMBL/GenBank/DDBJ databases">
        <title>Arcobacter sp. nov., isolated from sea sediment.</title>
        <authorList>
            <person name="Kim W."/>
        </authorList>
    </citation>
    <scope>NUCLEOTIDE SEQUENCE [LARGE SCALE GENOMIC DNA]</scope>
    <source>
        <strain evidence="2 3">CAU 1517</strain>
    </source>
</reference>
<evidence type="ECO:0000256" key="1">
    <source>
        <dbReference type="SAM" id="SignalP"/>
    </source>
</evidence>
<proteinExistence type="predicted"/>
<accession>A0A5R8Y1F3</accession>
<dbReference type="EMBL" id="VANU01000002">
    <property type="protein sequence ID" value="TLP39167.1"/>
    <property type="molecule type" value="Genomic_DNA"/>
</dbReference>
<comment type="caution">
    <text evidence="2">The sequence shown here is derived from an EMBL/GenBank/DDBJ whole genome shotgun (WGS) entry which is preliminary data.</text>
</comment>
<dbReference type="InterPro" id="IPR008557">
    <property type="entry name" value="PhoX"/>
</dbReference>
<keyword evidence="3" id="KW-1185">Reference proteome</keyword>
<dbReference type="Proteomes" id="UP000308901">
    <property type="component" value="Unassembled WGS sequence"/>
</dbReference>
<dbReference type="PANTHER" id="PTHR35399:SF2">
    <property type="entry name" value="DUF839 DOMAIN-CONTAINING PROTEIN"/>
    <property type="match status" value="1"/>
</dbReference>
<feature type="signal peptide" evidence="1">
    <location>
        <begin position="1"/>
        <end position="29"/>
    </location>
</feature>
<dbReference type="PROSITE" id="PS51257">
    <property type="entry name" value="PROKAR_LIPOPROTEIN"/>
    <property type="match status" value="1"/>
</dbReference>
<name>A0A5R8Y1F3_9BACT</name>
<organism evidence="2 3">
    <name type="scientific">Arcobacter arenosus</name>
    <dbReference type="NCBI Taxonomy" id="2576037"/>
    <lineage>
        <taxon>Bacteria</taxon>
        <taxon>Pseudomonadati</taxon>
        <taxon>Campylobacterota</taxon>
        <taxon>Epsilonproteobacteria</taxon>
        <taxon>Campylobacterales</taxon>
        <taxon>Arcobacteraceae</taxon>
        <taxon>Arcobacter</taxon>
    </lineage>
</organism>
<sequence length="607" mass="66614">MNHKNALKSLVASSAIALIFTACSQPELASVNKDGHNDIYFKPVAAPIMDAEKKKIMTSSEVVINGDVHKIGWHTIARTGQKLPSLDGKTMEIFGQVKNEMGQAINHKDGSPFICKTSKDGSGPDHTTLHEKDGKLFAITQFECGPGAMYISRLEKTQEGGLKAVATSHISQAEFEGGWVHCAGMKTPWGSHLGSEEYEPNAKKVQKDEYYQNFDLYFKEGKAALNPYFWGWTPEVTITNSKGDTEYVKHYSMGRFAHELAYVMPDEKTVYLSDDGTNGALFMFIADEARDLSSGRLYSAKLSQKSDKNGGAFDITWINLGKTDDATIRKAIEKRLSFEDIFSSVTPDGATCPSGFTSINTTAGHECLKVKPGMGIIASRLESRRFAALRGATTEFRKKEGITFDKTNGNVYLAMSRIQYGMEDFAKKGKKNDKYDIGGNNDIKLPLNSCGGVYKLPVGIAKDSKGLAIDSKMVITSMSGEVMGEMKSYPEGGEFDGNKCAVDKIAEPDNLTFIDNSDILIIGEDTGAHQIDYIWAYNVKTKDITRILTSPYGSETTSPFWYPNIGGNAYMTTVIQHPFGESDKDKKDSAADTESWIGVVGPFPAFK</sequence>